<protein>
    <submittedName>
        <fullName evidence="1">Glycosyl transferase</fullName>
    </submittedName>
</protein>
<dbReference type="Gene3D" id="3.90.550.10">
    <property type="entry name" value="Spore Coat Polysaccharide Biosynthesis Protein SpsA, Chain A"/>
    <property type="match status" value="1"/>
</dbReference>
<keyword evidence="1" id="KW-0808">Transferase</keyword>
<accession>A0A4U6D9B4</accession>
<dbReference type="AlphaFoldDB" id="A0A4U6D9B4"/>
<dbReference type="GO" id="GO:0016740">
    <property type="term" value="F:transferase activity"/>
    <property type="evidence" value="ECO:0007669"/>
    <property type="project" value="UniProtKB-KW"/>
</dbReference>
<gene>
    <name evidence="1" type="ORF">FDK13_04990</name>
</gene>
<name>A0A4U6D9B4_9BACT</name>
<comment type="caution">
    <text evidence="1">The sequence shown here is derived from an EMBL/GenBank/DDBJ whole genome shotgun (WGS) entry which is preliminary data.</text>
</comment>
<keyword evidence="2" id="KW-1185">Reference proteome</keyword>
<evidence type="ECO:0000313" key="1">
    <source>
        <dbReference type="EMBL" id="TKT93215.1"/>
    </source>
</evidence>
<proteinExistence type="predicted"/>
<dbReference type="OrthoDB" id="186344at2"/>
<evidence type="ECO:0000313" key="2">
    <source>
        <dbReference type="Proteomes" id="UP000304900"/>
    </source>
</evidence>
<organism evidence="1 2">
    <name type="scientific">Dyadobacter frigoris</name>
    <dbReference type="NCBI Taxonomy" id="2576211"/>
    <lineage>
        <taxon>Bacteria</taxon>
        <taxon>Pseudomonadati</taxon>
        <taxon>Bacteroidota</taxon>
        <taxon>Cytophagia</taxon>
        <taxon>Cytophagales</taxon>
        <taxon>Spirosomataceae</taxon>
        <taxon>Dyadobacter</taxon>
    </lineage>
</organism>
<reference evidence="1 2" key="1">
    <citation type="submission" date="2019-05" db="EMBL/GenBank/DDBJ databases">
        <title>Dyadobacter AR-3-8 sp. nov., isolated from arctic soil.</title>
        <authorList>
            <person name="Chaudhary D.K."/>
        </authorList>
    </citation>
    <scope>NUCLEOTIDE SEQUENCE [LARGE SCALE GENOMIC DNA]</scope>
    <source>
        <strain evidence="1 2">AR-3-8</strain>
    </source>
</reference>
<dbReference type="RefSeq" id="WP_137338891.1">
    <property type="nucleotide sequence ID" value="NZ_BSQH01000012.1"/>
</dbReference>
<dbReference type="InterPro" id="IPR029044">
    <property type="entry name" value="Nucleotide-diphossugar_trans"/>
</dbReference>
<dbReference type="SUPFAM" id="SSF53448">
    <property type="entry name" value="Nucleotide-diphospho-sugar transferases"/>
    <property type="match status" value="1"/>
</dbReference>
<dbReference type="EMBL" id="SZVO01000002">
    <property type="protein sequence ID" value="TKT93215.1"/>
    <property type="molecule type" value="Genomic_DNA"/>
</dbReference>
<sequence>MTIAFTICSINYLAQARTLGDSLASTNPEIIFVIGLVDNQEGVAFEDSYQPKYPMVEIDKIGIEGFDEMAARYNITELNTAVKPFYFTYFFKQYPKAQNVIYFDPDIIVYQPLTGLLNSLKNHEAVLTPHINTPIEDRLTPNELHHLNTGIYNLGFVAFRRSEVNTEFIKWWEEKLRYECLIDLCNGLFVDQNWMNFLPVFVTDTHLERNPGYNAAYWNLHERTFSQKENVFYVNENNPLIFFHYSGYDPEKPAVLSKYQNRFQLSERPDAGPLFDIYRESLIKNGNAYYRKFPCAYIKPPKVFRYQRVRKLLKRPFNYLKDQLDTM</sequence>
<dbReference type="Proteomes" id="UP000304900">
    <property type="component" value="Unassembled WGS sequence"/>
</dbReference>